<evidence type="ECO:0000313" key="2">
    <source>
        <dbReference type="EMBL" id="MBO8185849.1"/>
    </source>
</evidence>
<evidence type="ECO:0000313" key="3">
    <source>
        <dbReference type="Proteomes" id="UP001518976"/>
    </source>
</evidence>
<reference evidence="2 3" key="1">
    <citation type="submission" date="2021-02" db="EMBL/GenBank/DDBJ databases">
        <title>Streptomyces spirodelae sp. nov., isolated from duckweed.</title>
        <authorList>
            <person name="Saimee Y."/>
            <person name="Duangmal K."/>
        </authorList>
    </citation>
    <scope>NUCLEOTIDE SEQUENCE [LARGE SCALE GENOMIC DNA]</scope>
    <source>
        <strain evidence="2 3">DW4-2</strain>
    </source>
</reference>
<comment type="caution">
    <text evidence="2">The sequence shown here is derived from an EMBL/GenBank/DDBJ whole genome shotgun (WGS) entry which is preliminary data.</text>
</comment>
<name>A0ABS3WRW8_9ACTN</name>
<proteinExistence type="predicted"/>
<evidence type="ECO:0000259" key="1">
    <source>
        <dbReference type="Pfam" id="PF13546"/>
    </source>
</evidence>
<sequence length="388" mass="42477">MAEVHGTGSTGPVPHQVTEELTHHLFQGLPRADQRRWAGAYLRGLLSTPGKKSLRNMGWTVGASDTAWQSLHQIINASTWQWEPVRRNLALWCAQRARVRGVILAPTLIPKRGRCSVGVHRRFDPASNRTVSCQWALGLFLATDHGAVPVDWQLHLPGRWSEDEELRERTYVPEEYAFRSPHEVARELLTSPAAEAGAGQPVLTATTTGAAAFTLISHLGHRRRDFAISVPASTPLTVSLLRSAPGLNAARLAGARSAGEILRLTGCWADESPGHRERLLIAPAVVHVPGSSLALRLMTHRPSKKSTRRVWLTGMEGSALERAAGLLARHDVAAPSTDVLAQLGLYDFEGRSFPGWHRHMTMVSAACAYRLLAADERHPFRAALETVA</sequence>
<protein>
    <submittedName>
        <fullName evidence="2">Transposase</fullName>
    </submittedName>
</protein>
<dbReference type="InterPro" id="IPR038721">
    <property type="entry name" value="IS701-like_DDE_dom"/>
</dbReference>
<feature type="domain" description="Transposase IS701-like DDE" evidence="1">
    <location>
        <begin position="24"/>
        <end position="205"/>
    </location>
</feature>
<dbReference type="Pfam" id="PF13546">
    <property type="entry name" value="DDE_5"/>
    <property type="match status" value="1"/>
</dbReference>
<accession>A0ABS3WRW8</accession>
<keyword evidence="3" id="KW-1185">Reference proteome</keyword>
<dbReference type="Proteomes" id="UP001518976">
    <property type="component" value="Unassembled WGS sequence"/>
</dbReference>
<dbReference type="PANTHER" id="PTHR33627:SF1">
    <property type="entry name" value="TRANSPOSASE"/>
    <property type="match status" value="1"/>
</dbReference>
<dbReference type="EMBL" id="JAFFZN010000007">
    <property type="protein sequence ID" value="MBO8185849.1"/>
    <property type="molecule type" value="Genomic_DNA"/>
</dbReference>
<dbReference type="InterPro" id="IPR039365">
    <property type="entry name" value="IS701-like"/>
</dbReference>
<organism evidence="2 3">
    <name type="scientific">Streptomyces spirodelae</name>
    <dbReference type="NCBI Taxonomy" id="2812904"/>
    <lineage>
        <taxon>Bacteria</taxon>
        <taxon>Bacillati</taxon>
        <taxon>Actinomycetota</taxon>
        <taxon>Actinomycetes</taxon>
        <taxon>Kitasatosporales</taxon>
        <taxon>Streptomycetaceae</taxon>
        <taxon>Streptomyces</taxon>
    </lineage>
</organism>
<dbReference type="PANTHER" id="PTHR33627">
    <property type="entry name" value="TRANSPOSASE"/>
    <property type="match status" value="1"/>
</dbReference>
<gene>
    <name evidence="2" type="ORF">JW592_10285</name>
</gene>
<dbReference type="RefSeq" id="WP_209264654.1">
    <property type="nucleotide sequence ID" value="NZ_JAFFZN010000007.1"/>
</dbReference>